<feature type="domain" description="Tudor" evidence="5">
    <location>
        <begin position="258"/>
        <end position="319"/>
    </location>
</feature>
<dbReference type="InterPro" id="IPR035437">
    <property type="entry name" value="SNase_OB-fold_sf"/>
</dbReference>
<dbReference type="Gene3D" id="2.40.50.90">
    <property type="match status" value="2"/>
</dbReference>
<comment type="caution">
    <text evidence="6">The sequence shown here is derived from an EMBL/GenBank/DDBJ whole genome shotgun (WGS) entry which is preliminary data.</text>
</comment>
<dbReference type="PANTHER" id="PTHR22948">
    <property type="entry name" value="TUDOR DOMAIN CONTAINING PROTEIN"/>
    <property type="match status" value="1"/>
</dbReference>
<dbReference type="GO" id="GO:0008270">
    <property type="term" value="F:zinc ion binding"/>
    <property type="evidence" value="ECO:0007669"/>
    <property type="project" value="UniProtKB-KW"/>
</dbReference>
<protein>
    <recommendedName>
        <fullName evidence="8">Tudor domain-containing protein 1</fullName>
    </recommendedName>
</protein>
<feature type="domain" description="Tudor" evidence="5">
    <location>
        <begin position="558"/>
        <end position="618"/>
    </location>
</feature>
<dbReference type="SUPFAM" id="SSF50199">
    <property type="entry name" value="Staphylococcal nuclease"/>
    <property type="match status" value="1"/>
</dbReference>
<feature type="region of interest" description="Disordered" evidence="3">
    <location>
        <begin position="117"/>
        <end position="142"/>
    </location>
</feature>
<keyword evidence="2" id="KW-0175">Coiled coil</keyword>
<dbReference type="InterPro" id="IPR000571">
    <property type="entry name" value="Znf_CCCH"/>
</dbReference>
<evidence type="ECO:0000313" key="7">
    <source>
        <dbReference type="Proteomes" id="UP000791440"/>
    </source>
</evidence>
<evidence type="ECO:0000313" key="6">
    <source>
        <dbReference type="EMBL" id="KAG6450352.1"/>
    </source>
</evidence>
<keyword evidence="1" id="KW-0863">Zinc-finger</keyword>
<dbReference type="PROSITE" id="PS50304">
    <property type="entry name" value="TUDOR"/>
    <property type="match status" value="2"/>
</dbReference>
<accession>A0A922CL55</accession>
<feature type="compositionally biased region" description="Basic and acidic residues" evidence="3">
    <location>
        <begin position="133"/>
        <end position="142"/>
    </location>
</feature>
<dbReference type="GO" id="GO:0005737">
    <property type="term" value="C:cytoplasm"/>
    <property type="evidence" value="ECO:0007669"/>
    <property type="project" value="UniProtKB-ARBA"/>
</dbReference>
<dbReference type="Proteomes" id="UP000791440">
    <property type="component" value="Unassembled WGS sequence"/>
</dbReference>
<reference evidence="6" key="1">
    <citation type="journal article" date="2016" name="Insect Biochem. Mol. Biol.">
        <title>Multifaceted biological insights from a draft genome sequence of the tobacco hornworm moth, Manduca sexta.</title>
        <authorList>
            <person name="Kanost M.R."/>
            <person name="Arrese E.L."/>
            <person name="Cao X."/>
            <person name="Chen Y.R."/>
            <person name="Chellapilla S."/>
            <person name="Goldsmith M.R."/>
            <person name="Grosse-Wilde E."/>
            <person name="Heckel D.G."/>
            <person name="Herndon N."/>
            <person name="Jiang H."/>
            <person name="Papanicolaou A."/>
            <person name="Qu J."/>
            <person name="Soulages J.L."/>
            <person name="Vogel H."/>
            <person name="Walters J."/>
            <person name="Waterhouse R.M."/>
            <person name="Ahn S.J."/>
            <person name="Almeida F.C."/>
            <person name="An C."/>
            <person name="Aqrawi P."/>
            <person name="Bretschneider A."/>
            <person name="Bryant W.B."/>
            <person name="Bucks S."/>
            <person name="Chao H."/>
            <person name="Chevignon G."/>
            <person name="Christen J.M."/>
            <person name="Clarke D.F."/>
            <person name="Dittmer N.T."/>
            <person name="Ferguson L.C.F."/>
            <person name="Garavelou S."/>
            <person name="Gordon K.H.J."/>
            <person name="Gunaratna R.T."/>
            <person name="Han Y."/>
            <person name="Hauser F."/>
            <person name="He Y."/>
            <person name="Heidel-Fischer H."/>
            <person name="Hirsh A."/>
            <person name="Hu Y."/>
            <person name="Jiang H."/>
            <person name="Kalra D."/>
            <person name="Klinner C."/>
            <person name="Konig C."/>
            <person name="Kovar C."/>
            <person name="Kroll A.R."/>
            <person name="Kuwar S.S."/>
            <person name="Lee S.L."/>
            <person name="Lehman R."/>
            <person name="Li K."/>
            <person name="Li Z."/>
            <person name="Liang H."/>
            <person name="Lovelace S."/>
            <person name="Lu Z."/>
            <person name="Mansfield J.H."/>
            <person name="McCulloch K.J."/>
            <person name="Mathew T."/>
            <person name="Morton B."/>
            <person name="Muzny D.M."/>
            <person name="Neunemann D."/>
            <person name="Ongeri F."/>
            <person name="Pauchet Y."/>
            <person name="Pu L.L."/>
            <person name="Pyrousis I."/>
            <person name="Rao X.J."/>
            <person name="Redding A."/>
            <person name="Roesel C."/>
            <person name="Sanchez-Gracia A."/>
            <person name="Schaack S."/>
            <person name="Shukla A."/>
            <person name="Tetreau G."/>
            <person name="Wang Y."/>
            <person name="Xiong G.H."/>
            <person name="Traut W."/>
            <person name="Walsh T.K."/>
            <person name="Worley K.C."/>
            <person name="Wu D."/>
            <person name="Wu W."/>
            <person name="Wu Y.Q."/>
            <person name="Zhang X."/>
            <person name="Zou Z."/>
            <person name="Zucker H."/>
            <person name="Briscoe A.D."/>
            <person name="Burmester T."/>
            <person name="Clem R.J."/>
            <person name="Feyereisen R."/>
            <person name="Grimmelikhuijzen C.J.P."/>
            <person name="Hamodrakas S.J."/>
            <person name="Hansson B.S."/>
            <person name="Huguet E."/>
            <person name="Jermiin L.S."/>
            <person name="Lan Q."/>
            <person name="Lehman H.K."/>
            <person name="Lorenzen M."/>
            <person name="Merzendorfer H."/>
            <person name="Michalopoulos I."/>
            <person name="Morton D.B."/>
            <person name="Muthukrishnan S."/>
            <person name="Oakeshott J.G."/>
            <person name="Palmer W."/>
            <person name="Park Y."/>
            <person name="Passarelli A.L."/>
            <person name="Rozas J."/>
            <person name="Schwartz L.M."/>
            <person name="Smith W."/>
            <person name="Southgate A."/>
            <person name="Vilcinskas A."/>
            <person name="Vogt R."/>
            <person name="Wang P."/>
            <person name="Werren J."/>
            <person name="Yu X.Q."/>
            <person name="Zhou J.J."/>
            <person name="Brown S.J."/>
            <person name="Scherer S.E."/>
            <person name="Richards S."/>
            <person name="Blissard G.W."/>
        </authorList>
    </citation>
    <scope>NUCLEOTIDE SEQUENCE</scope>
</reference>
<dbReference type="PROSITE" id="PS50103">
    <property type="entry name" value="ZF_C3H1"/>
    <property type="match status" value="1"/>
</dbReference>
<dbReference type="AlphaFoldDB" id="A0A922CL55"/>
<evidence type="ECO:0000259" key="4">
    <source>
        <dbReference type="PROSITE" id="PS50103"/>
    </source>
</evidence>
<evidence type="ECO:0008006" key="8">
    <source>
        <dbReference type="Google" id="ProtNLM"/>
    </source>
</evidence>
<keyword evidence="1" id="KW-0862">Zinc</keyword>
<feature type="zinc finger region" description="C3H1-type" evidence="1">
    <location>
        <begin position="439"/>
        <end position="469"/>
    </location>
</feature>
<dbReference type="InterPro" id="IPR002999">
    <property type="entry name" value="Tudor"/>
</dbReference>
<keyword evidence="7" id="KW-1185">Reference proteome</keyword>
<reference evidence="6" key="2">
    <citation type="submission" date="2020-12" db="EMBL/GenBank/DDBJ databases">
        <authorList>
            <person name="Kanost M."/>
        </authorList>
    </citation>
    <scope>NUCLEOTIDE SEQUENCE</scope>
</reference>
<name>A0A922CL55_MANSE</name>
<evidence type="ECO:0000256" key="2">
    <source>
        <dbReference type="SAM" id="Coils"/>
    </source>
</evidence>
<sequence>MSFIDLATLTTHRRNELECRIKQFSEKCDHAINEIEKLKAKSQGFVLQLNCDPNELKERFLSSMKILDEYTYVITDFNLAVGKLEETGSMDYTPVHDRTLAILPAPPVPPFNLLDALSEPTPSTSNAPTKLYPPEKPKRMKTPKEDQLIVFSSASCSSESVPQVKQEVATKEIQCEITDEMKNMSLNASTSTVERINLPAQSILEVDQTINGTIMYVDGAYFWVITEDVDKVYSINNFCRLMTEMTEYYSENQINLSAEEVKSLQYVAFYDDECYYRGLFLGITEDKEPTVEVFVVDTGERRRVSLSHVHPLEPRFCTSPPFARCCHLAGIDLQSYQNENIVDAFEDFTKNYIGTICVIHVDDNTSESLGVYVILPDKKTLNEIIITEGLGYAIDKEEVAPEVNKEPDSANVNLDPELDISQCPEYDDPVEAVTGYHNRDEADICKHYKGGPAKTCYKGTKCTKRHVVKHPDGWTLDRVEVVAKCKSLPLPEPGTWHKLLVTYVCHFDRLYVQFVHDDEKEEDIPEFGVILPPTTLASLIKDMNSPATRMNYKPLTISPAPGELVAALYPMDGNWYRARVLSVTRADQNVEVQYIDYGTILWVKEDQIKVLEARYQWLPMQALRCVLAGVRARGRDSQLWGAARRALTDRAFNRALDAHVVARDYDEITVELFDEEGYSIAEQLAAQKLIDLVEYEVIPDKNVQQKMVVP</sequence>
<dbReference type="FunFam" id="2.30.30.140:FF:000018">
    <property type="entry name" value="Serine/threonine-protein kinase 31"/>
    <property type="match status" value="1"/>
</dbReference>
<dbReference type="PANTHER" id="PTHR22948:SF29">
    <property type="entry name" value="FI02030P-RELATED"/>
    <property type="match status" value="1"/>
</dbReference>
<dbReference type="SMART" id="SM00333">
    <property type="entry name" value="TUDOR"/>
    <property type="match status" value="2"/>
</dbReference>
<gene>
    <name evidence="6" type="ORF">O3G_MSEX006540</name>
</gene>
<feature type="coiled-coil region" evidence="2">
    <location>
        <begin position="14"/>
        <end position="41"/>
    </location>
</feature>
<proteinExistence type="predicted"/>
<dbReference type="InterPro" id="IPR050621">
    <property type="entry name" value="Tudor_domain_containing"/>
</dbReference>
<evidence type="ECO:0000256" key="1">
    <source>
        <dbReference type="PROSITE-ProRule" id="PRU00723"/>
    </source>
</evidence>
<organism evidence="6 7">
    <name type="scientific">Manduca sexta</name>
    <name type="common">Tobacco hawkmoth</name>
    <name type="synonym">Tobacco hornworm</name>
    <dbReference type="NCBI Taxonomy" id="7130"/>
    <lineage>
        <taxon>Eukaryota</taxon>
        <taxon>Metazoa</taxon>
        <taxon>Ecdysozoa</taxon>
        <taxon>Arthropoda</taxon>
        <taxon>Hexapoda</taxon>
        <taxon>Insecta</taxon>
        <taxon>Pterygota</taxon>
        <taxon>Neoptera</taxon>
        <taxon>Endopterygota</taxon>
        <taxon>Lepidoptera</taxon>
        <taxon>Glossata</taxon>
        <taxon>Ditrysia</taxon>
        <taxon>Bombycoidea</taxon>
        <taxon>Sphingidae</taxon>
        <taxon>Sphinginae</taxon>
        <taxon>Sphingini</taxon>
        <taxon>Manduca</taxon>
    </lineage>
</organism>
<evidence type="ECO:0000259" key="5">
    <source>
        <dbReference type="PROSITE" id="PS50304"/>
    </source>
</evidence>
<feature type="domain" description="C3H1-type" evidence="4">
    <location>
        <begin position="439"/>
        <end position="469"/>
    </location>
</feature>
<dbReference type="Pfam" id="PF00567">
    <property type="entry name" value="TUDOR"/>
    <property type="match status" value="2"/>
</dbReference>
<evidence type="ECO:0000256" key="3">
    <source>
        <dbReference type="SAM" id="MobiDB-lite"/>
    </source>
</evidence>
<dbReference type="CDD" id="cd20379">
    <property type="entry name" value="Tudor_dTUD-like"/>
    <property type="match status" value="1"/>
</dbReference>
<dbReference type="EMBL" id="JH668386">
    <property type="protein sequence ID" value="KAG6450352.1"/>
    <property type="molecule type" value="Genomic_DNA"/>
</dbReference>
<dbReference type="SUPFAM" id="SSF63748">
    <property type="entry name" value="Tudor/PWWP/MBT"/>
    <property type="match status" value="2"/>
</dbReference>
<dbReference type="Gene3D" id="2.30.30.140">
    <property type="match status" value="2"/>
</dbReference>
<keyword evidence="1" id="KW-0479">Metal-binding</keyword>